<gene>
    <name evidence="1" type="ORF">ILYODFUR_027047</name>
</gene>
<reference evidence="1 2" key="1">
    <citation type="submission" date="2021-06" db="EMBL/GenBank/DDBJ databases">
        <authorList>
            <person name="Palmer J.M."/>
        </authorList>
    </citation>
    <scope>NUCLEOTIDE SEQUENCE [LARGE SCALE GENOMIC DNA]</scope>
    <source>
        <strain evidence="2">if_2019</strain>
        <tissue evidence="1">Muscle</tissue>
    </source>
</reference>
<name>A0ABV0TCW1_9TELE</name>
<protein>
    <submittedName>
        <fullName evidence="1">Uncharacterized protein</fullName>
    </submittedName>
</protein>
<evidence type="ECO:0000313" key="1">
    <source>
        <dbReference type="EMBL" id="MEQ2230225.1"/>
    </source>
</evidence>
<keyword evidence="2" id="KW-1185">Reference proteome</keyword>
<proteinExistence type="predicted"/>
<evidence type="ECO:0000313" key="2">
    <source>
        <dbReference type="Proteomes" id="UP001482620"/>
    </source>
</evidence>
<dbReference type="EMBL" id="JAHRIQ010026677">
    <property type="protein sequence ID" value="MEQ2230225.1"/>
    <property type="molecule type" value="Genomic_DNA"/>
</dbReference>
<dbReference type="Proteomes" id="UP001482620">
    <property type="component" value="Unassembled WGS sequence"/>
</dbReference>
<accession>A0ABV0TCW1</accession>
<organism evidence="1 2">
    <name type="scientific">Ilyodon furcidens</name>
    <name type="common">goldbreast splitfin</name>
    <dbReference type="NCBI Taxonomy" id="33524"/>
    <lineage>
        <taxon>Eukaryota</taxon>
        <taxon>Metazoa</taxon>
        <taxon>Chordata</taxon>
        <taxon>Craniata</taxon>
        <taxon>Vertebrata</taxon>
        <taxon>Euteleostomi</taxon>
        <taxon>Actinopterygii</taxon>
        <taxon>Neopterygii</taxon>
        <taxon>Teleostei</taxon>
        <taxon>Neoteleostei</taxon>
        <taxon>Acanthomorphata</taxon>
        <taxon>Ovalentaria</taxon>
        <taxon>Atherinomorphae</taxon>
        <taxon>Cyprinodontiformes</taxon>
        <taxon>Goodeidae</taxon>
        <taxon>Ilyodon</taxon>
    </lineage>
</organism>
<comment type="caution">
    <text evidence="1">The sequence shown here is derived from an EMBL/GenBank/DDBJ whole genome shotgun (WGS) entry which is preliminary data.</text>
</comment>
<sequence length="104" mass="11797">MRFYCLGTTTDSVKFTIQDHLMAALYYVCGSTPVNRLLFTGVVRYYLVNSEARTIQPELLAARVAHFAVQLPSFDTLSLYLYAQFNRQFRQGVCVCVCVRLKGG</sequence>